<protein>
    <submittedName>
        <fullName evidence="1">Uncharacterized protein</fullName>
    </submittedName>
</protein>
<sequence length="254" mass="28572">MPGFTEAILFQKLKECLEEPALSLVSVFASCSPSAYREAIKCLTESYEDPIKLANPYLLKATDPSQDEATMANSILKSSQALQVLKDDLINQKIDMYEFALMHVFLGAMPPKMKADWEGHKYKCKQDYLHEFERKNKSEECMEAWTAGRVENLSSFSSWLKLYKGRIPNSKAADSPSTATSTFSVSIKTNTCLLCNDNQLTSRCPKALGMSFLTLKKWCVSKGICVRCLKTSFKDHSCNVDGVKDRFISPTILR</sequence>
<accession>A0A0K2V213</accession>
<proteinExistence type="predicted"/>
<dbReference type="AlphaFoldDB" id="A0A0K2V213"/>
<name>A0A0K2V213_LEPSM</name>
<dbReference type="EMBL" id="HACA01027163">
    <property type="protein sequence ID" value="CDW44524.1"/>
    <property type="molecule type" value="Transcribed_RNA"/>
</dbReference>
<reference evidence="1" key="1">
    <citation type="submission" date="2014-05" db="EMBL/GenBank/DDBJ databases">
        <authorList>
            <person name="Chronopoulou M."/>
        </authorList>
    </citation>
    <scope>NUCLEOTIDE SEQUENCE</scope>
    <source>
        <tissue evidence="1">Whole organism</tissue>
    </source>
</reference>
<evidence type="ECO:0000313" key="1">
    <source>
        <dbReference type="EMBL" id="CDW44524.1"/>
    </source>
</evidence>
<organism evidence="1">
    <name type="scientific">Lepeophtheirus salmonis</name>
    <name type="common">Salmon louse</name>
    <name type="synonym">Caligus salmonis</name>
    <dbReference type="NCBI Taxonomy" id="72036"/>
    <lineage>
        <taxon>Eukaryota</taxon>
        <taxon>Metazoa</taxon>
        <taxon>Ecdysozoa</taxon>
        <taxon>Arthropoda</taxon>
        <taxon>Crustacea</taxon>
        <taxon>Multicrustacea</taxon>
        <taxon>Hexanauplia</taxon>
        <taxon>Copepoda</taxon>
        <taxon>Siphonostomatoida</taxon>
        <taxon>Caligidae</taxon>
        <taxon>Lepeophtheirus</taxon>
    </lineage>
</organism>